<proteinExistence type="inferred from homology"/>
<dbReference type="Gene3D" id="6.10.140.1230">
    <property type="match status" value="1"/>
</dbReference>
<dbReference type="InterPro" id="IPR005024">
    <property type="entry name" value="Snf7_fam"/>
</dbReference>
<gene>
    <name evidence="4" type="ORF">PFISCL1PPCAC_18003</name>
</gene>
<dbReference type="GO" id="GO:0006900">
    <property type="term" value="P:vesicle budding from membrane"/>
    <property type="evidence" value="ECO:0007669"/>
    <property type="project" value="TreeGrafter"/>
</dbReference>
<keyword evidence="5" id="KW-1185">Reference proteome</keyword>
<dbReference type="GO" id="GO:0032511">
    <property type="term" value="P:late endosome to vacuole transport via multivesicular body sorting pathway"/>
    <property type="evidence" value="ECO:0007669"/>
    <property type="project" value="TreeGrafter"/>
</dbReference>
<protein>
    <recommendedName>
        <fullName evidence="3">CHMP7 winged helix domain-containing protein</fullName>
    </recommendedName>
</protein>
<dbReference type="GO" id="GO:0000815">
    <property type="term" value="C:ESCRT III complex"/>
    <property type="evidence" value="ECO:0007669"/>
    <property type="project" value="TreeGrafter"/>
</dbReference>
<dbReference type="Pfam" id="PF25239">
    <property type="entry name" value="WHD_CHMP7"/>
    <property type="match status" value="1"/>
</dbReference>
<sequence length="440" mass="48578">MFASGDSSKPSYFPPKWQDDEFMSGIMTMLKDRDVNPLDYDKKMTFWSSIIGASCLGERAANCSVDMLKRRFTRGSRLPACMGQVVENLVKSGEMVTLSTWKSKHAGWLDWGVSQIGALIGLTSSWLWGGSKSLVAPDETIVHVPTLKKQADRVVELMRKELEADVDGTGEIVSYAEMYDKCSSIIASTTNFDLVLDELTERGEVSVGMSKGEKIIKFRDSGSQGPAAFSESDASVHDIRKTMGVLEKKIKTLEVSIQKLDTDLRACLRGGDKTRAALLLRRKKAAEKELGEKDGQIQRLLSMLHQIGSTKHNKEVIDAYKSGSLAFKATLERHGLSPEKIDETMDDVMNATEEYRDIEEALAQPINGIHDATRDADLEGELEALLAADKKEKAPASPARRPATFDLPAVPSGTLGISQAESEIDYQSLERRLKRLQQAD</sequence>
<dbReference type="Pfam" id="PF25880">
    <property type="entry name" value="WHD_CHMP7_1st"/>
    <property type="match status" value="1"/>
</dbReference>
<evidence type="ECO:0000313" key="4">
    <source>
        <dbReference type="EMBL" id="GMT26706.1"/>
    </source>
</evidence>
<dbReference type="Pfam" id="PF03357">
    <property type="entry name" value="Snf7"/>
    <property type="match status" value="1"/>
</dbReference>
<dbReference type="AlphaFoldDB" id="A0AAV5W7E5"/>
<dbReference type="PANTHER" id="PTHR22761">
    <property type="entry name" value="CHARGED MULTIVESICULAR BODY PROTEIN"/>
    <property type="match status" value="1"/>
</dbReference>
<dbReference type="InterPro" id="IPR057471">
    <property type="entry name" value="CHMP7_WHD"/>
</dbReference>
<dbReference type="GO" id="GO:0005771">
    <property type="term" value="C:multivesicular body"/>
    <property type="evidence" value="ECO:0007669"/>
    <property type="project" value="TreeGrafter"/>
</dbReference>
<dbReference type="PANTHER" id="PTHR22761:SF46">
    <property type="entry name" value="CHARGED MULTIVESICULAR BODY PROTEIN 7"/>
    <property type="match status" value="1"/>
</dbReference>
<evidence type="ECO:0000256" key="2">
    <source>
        <dbReference type="SAM" id="MobiDB-lite"/>
    </source>
</evidence>
<accession>A0AAV5W7E5</accession>
<feature type="domain" description="CHMP7 winged helix" evidence="3">
    <location>
        <begin position="147"/>
        <end position="219"/>
    </location>
</feature>
<evidence type="ECO:0000256" key="1">
    <source>
        <dbReference type="ARBA" id="ARBA00006190"/>
    </source>
</evidence>
<reference evidence="4" key="1">
    <citation type="submission" date="2023-10" db="EMBL/GenBank/DDBJ databases">
        <title>Genome assembly of Pristionchus species.</title>
        <authorList>
            <person name="Yoshida K."/>
            <person name="Sommer R.J."/>
        </authorList>
    </citation>
    <scope>NUCLEOTIDE SEQUENCE</scope>
    <source>
        <strain evidence="4">RS5133</strain>
    </source>
</reference>
<evidence type="ECO:0000313" key="5">
    <source>
        <dbReference type="Proteomes" id="UP001432322"/>
    </source>
</evidence>
<comment type="similarity">
    <text evidence="1">Belongs to the SNF7 family.</text>
</comment>
<evidence type="ECO:0000259" key="3">
    <source>
        <dbReference type="Pfam" id="PF25239"/>
    </source>
</evidence>
<dbReference type="GO" id="GO:0009898">
    <property type="term" value="C:cytoplasmic side of plasma membrane"/>
    <property type="evidence" value="ECO:0007669"/>
    <property type="project" value="TreeGrafter"/>
</dbReference>
<name>A0AAV5W7E5_9BILA</name>
<comment type="caution">
    <text evidence="4">The sequence shown here is derived from an EMBL/GenBank/DDBJ whole genome shotgun (WGS) entry which is preliminary data.</text>
</comment>
<organism evidence="4 5">
    <name type="scientific">Pristionchus fissidentatus</name>
    <dbReference type="NCBI Taxonomy" id="1538716"/>
    <lineage>
        <taxon>Eukaryota</taxon>
        <taxon>Metazoa</taxon>
        <taxon>Ecdysozoa</taxon>
        <taxon>Nematoda</taxon>
        <taxon>Chromadorea</taxon>
        <taxon>Rhabditida</taxon>
        <taxon>Rhabditina</taxon>
        <taxon>Diplogasteromorpha</taxon>
        <taxon>Diplogasteroidea</taxon>
        <taxon>Neodiplogasteridae</taxon>
        <taxon>Pristionchus</taxon>
    </lineage>
</organism>
<dbReference type="Proteomes" id="UP001432322">
    <property type="component" value="Unassembled WGS sequence"/>
</dbReference>
<feature type="region of interest" description="Disordered" evidence="2">
    <location>
        <begin position="390"/>
        <end position="409"/>
    </location>
</feature>
<dbReference type="EMBL" id="BTSY01000005">
    <property type="protein sequence ID" value="GMT26706.1"/>
    <property type="molecule type" value="Genomic_DNA"/>
</dbReference>